<dbReference type="AlphaFoldDB" id="A0A6J7E3P9"/>
<feature type="region of interest" description="Disordered" evidence="1">
    <location>
        <begin position="23"/>
        <end position="70"/>
    </location>
</feature>
<name>A0A6J7E3P9_9ZZZZ</name>
<protein>
    <submittedName>
        <fullName evidence="2">Unannotated protein</fullName>
    </submittedName>
</protein>
<organism evidence="2">
    <name type="scientific">freshwater metagenome</name>
    <dbReference type="NCBI Taxonomy" id="449393"/>
    <lineage>
        <taxon>unclassified sequences</taxon>
        <taxon>metagenomes</taxon>
        <taxon>ecological metagenomes</taxon>
    </lineage>
</organism>
<sequence>MSVAAGRISSSLISTCAMFANTGAAAVPPKRSRDAGSGSSIETNTVKRGFSAGKNPTNDAKYARDPSSLT</sequence>
<feature type="compositionally biased region" description="Polar residues" evidence="1">
    <location>
        <begin position="37"/>
        <end position="46"/>
    </location>
</feature>
<evidence type="ECO:0000256" key="1">
    <source>
        <dbReference type="SAM" id="MobiDB-lite"/>
    </source>
</evidence>
<dbReference type="EMBL" id="CAFBLD010000012">
    <property type="protein sequence ID" value="CAB4877516.1"/>
    <property type="molecule type" value="Genomic_DNA"/>
</dbReference>
<accession>A0A6J7E3P9</accession>
<gene>
    <name evidence="2" type="ORF">UFOPK3328_01450</name>
</gene>
<proteinExistence type="predicted"/>
<evidence type="ECO:0000313" key="2">
    <source>
        <dbReference type="EMBL" id="CAB4877516.1"/>
    </source>
</evidence>
<reference evidence="2" key="1">
    <citation type="submission" date="2020-05" db="EMBL/GenBank/DDBJ databases">
        <authorList>
            <person name="Chiriac C."/>
            <person name="Salcher M."/>
            <person name="Ghai R."/>
            <person name="Kavagutti S V."/>
        </authorList>
    </citation>
    <scope>NUCLEOTIDE SEQUENCE</scope>
</reference>